<feature type="compositionally biased region" description="Basic and acidic residues" evidence="3">
    <location>
        <begin position="1"/>
        <end position="10"/>
    </location>
</feature>
<feature type="domain" description="HTH tetR-type" evidence="4">
    <location>
        <begin position="22"/>
        <end position="82"/>
    </location>
</feature>
<dbReference type="InterPro" id="IPR050109">
    <property type="entry name" value="HTH-type_TetR-like_transc_reg"/>
</dbReference>
<dbReference type="PANTHER" id="PTHR30055:SF235">
    <property type="entry name" value="TRANSCRIPTIONAL REGULATORY PROTEIN"/>
    <property type="match status" value="1"/>
</dbReference>
<dbReference type="RefSeq" id="WP_349299383.1">
    <property type="nucleotide sequence ID" value="NZ_JBEDNQ010000007.1"/>
</dbReference>
<evidence type="ECO:0000256" key="3">
    <source>
        <dbReference type="SAM" id="MobiDB-lite"/>
    </source>
</evidence>
<dbReference type="EMBL" id="JBEDNQ010000007">
    <property type="protein sequence ID" value="MEQ3552315.1"/>
    <property type="molecule type" value="Genomic_DNA"/>
</dbReference>
<reference evidence="5 6" key="1">
    <citation type="submission" date="2024-03" db="EMBL/GenBank/DDBJ databases">
        <title>Draft genome sequence of Pseudonocardia nematodicida JCM 31783.</title>
        <authorList>
            <person name="Butdee W."/>
            <person name="Duangmal K."/>
        </authorList>
    </citation>
    <scope>NUCLEOTIDE SEQUENCE [LARGE SCALE GENOMIC DNA]</scope>
    <source>
        <strain evidence="5 6">JCM 31783</strain>
    </source>
</reference>
<keyword evidence="1 2" id="KW-0238">DNA-binding</keyword>
<evidence type="ECO:0000259" key="4">
    <source>
        <dbReference type="PROSITE" id="PS50977"/>
    </source>
</evidence>
<protein>
    <submittedName>
        <fullName evidence="5">TetR family transcriptional regulator</fullName>
    </submittedName>
</protein>
<dbReference type="InterPro" id="IPR036271">
    <property type="entry name" value="Tet_transcr_reg_TetR-rel_C_sf"/>
</dbReference>
<sequence length="217" mass="23009">MSAPPDDHAPGRRRRGPRSAGTDTRAALLSAARDEFAARGFDGATVRRIAERAGVDPAMVNHWFGGKEALFAATLEMPLDPRAIRSEILGGVPDAIGARIVGRFLTVWDGGTDGRAADGGAMAALLRSVTTRDLAARTLREFVTRALLRPVVERVSPDRHAERGALVATQLVGLAMVRYVLRLEPLASAARDDVVAAVGPTVQHYLTGNLGSTNPDS</sequence>
<proteinExistence type="predicted"/>
<name>A0ABV1KCX5_9PSEU</name>
<evidence type="ECO:0000256" key="1">
    <source>
        <dbReference type="ARBA" id="ARBA00023125"/>
    </source>
</evidence>
<evidence type="ECO:0000313" key="5">
    <source>
        <dbReference type="EMBL" id="MEQ3552315.1"/>
    </source>
</evidence>
<dbReference type="SUPFAM" id="SSF48498">
    <property type="entry name" value="Tetracyclin repressor-like, C-terminal domain"/>
    <property type="match status" value="1"/>
</dbReference>
<feature type="region of interest" description="Disordered" evidence="3">
    <location>
        <begin position="1"/>
        <end position="24"/>
    </location>
</feature>
<dbReference type="SUPFAM" id="SSF46689">
    <property type="entry name" value="Homeodomain-like"/>
    <property type="match status" value="1"/>
</dbReference>
<dbReference type="Proteomes" id="UP001494902">
    <property type="component" value="Unassembled WGS sequence"/>
</dbReference>
<evidence type="ECO:0000256" key="2">
    <source>
        <dbReference type="PROSITE-ProRule" id="PRU00335"/>
    </source>
</evidence>
<dbReference type="Pfam" id="PF17920">
    <property type="entry name" value="TetR_C_16"/>
    <property type="match status" value="1"/>
</dbReference>
<comment type="caution">
    <text evidence="5">The sequence shown here is derived from an EMBL/GenBank/DDBJ whole genome shotgun (WGS) entry which is preliminary data.</text>
</comment>
<accession>A0ABV1KCX5</accession>
<dbReference type="Pfam" id="PF00440">
    <property type="entry name" value="TetR_N"/>
    <property type="match status" value="1"/>
</dbReference>
<dbReference type="PROSITE" id="PS50977">
    <property type="entry name" value="HTH_TETR_2"/>
    <property type="match status" value="1"/>
</dbReference>
<dbReference type="InterPro" id="IPR009057">
    <property type="entry name" value="Homeodomain-like_sf"/>
</dbReference>
<dbReference type="PRINTS" id="PR00455">
    <property type="entry name" value="HTHTETR"/>
</dbReference>
<gene>
    <name evidence="5" type="ORF">WIS52_17720</name>
</gene>
<keyword evidence="6" id="KW-1185">Reference proteome</keyword>
<evidence type="ECO:0000313" key="6">
    <source>
        <dbReference type="Proteomes" id="UP001494902"/>
    </source>
</evidence>
<dbReference type="Gene3D" id="1.10.357.10">
    <property type="entry name" value="Tetracycline Repressor, domain 2"/>
    <property type="match status" value="1"/>
</dbReference>
<dbReference type="Gene3D" id="1.10.10.60">
    <property type="entry name" value="Homeodomain-like"/>
    <property type="match status" value="1"/>
</dbReference>
<feature type="DNA-binding region" description="H-T-H motif" evidence="2">
    <location>
        <begin position="45"/>
        <end position="64"/>
    </location>
</feature>
<dbReference type="PANTHER" id="PTHR30055">
    <property type="entry name" value="HTH-TYPE TRANSCRIPTIONAL REGULATOR RUTR"/>
    <property type="match status" value="1"/>
</dbReference>
<dbReference type="InterPro" id="IPR041678">
    <property type="entry name" value="TetR_C_16"/>
</dbReference>
<dbReference type="InterPro" id="IPR001647">
    <property type="entry name" value="HTH_TetR"/>
</dbReference>
<organism evidence="5 6">
    <name type="scientific">Pseudonocardia nematodicida</name>
    <dbReference type="NCBI Taxonomy" id="1206997"/>
    <lineage>
        <taxon>Bacteria</taxon>
        <taxon>Bacillati</taxon>
        <taxon>Actinomycetota</taxon>
        <taxon>Actinomycetes</taxon>
        <taxon>Pseudonocardiales</taxon>
        <taxon>Pseudonocardiaceae</taxon>
        <taxon>Pseudonocardia</taxon>
    </lineage>
</organism>